<evidence type="ECO:0000256" key="6">
    <source>
        <dbReference type="RuleBase" id="RU003797"/>
    </source>
</evidence>
<dbReference type="Proteomes" id="UP000198850">
    <property type="component" value="Unassembled WGS sequence"/>
</dbReference>
<evidence type="ECO:0000313" key="8">
    <source>
        <dbReference type="EMBL" id="SEB12473.1"/>
    </source>
</evidence>
<dbReference type="InterPro" id="IPR025657">
    <property type="entry name" value="RadC_JAB"/>
</dbReference>
<dbReference type="PROSITE" id="PS01302">
    <property type="entry name" value="UPF0758"/>
    <property type="match status" value="1"/>
</dbReference>
<sequence>MVKNEQKVGIKSLSITQRPREKLLLNGRRSLSDAELIAILIGSGSPHESAVELAQRVLAKYDHSLSNLGRVSVNDLKSFHGIGTAKAIAIIAALELGRRRKDVHDKQKPKITCSKDAFEIMHPKLADLDHEEFWIMMLDSANGVISNAMISKGGRAGTIADPKIIYKTALDHHAAYLLLFHNHPSGNLNPSEEDVRITKKLIEVGKTMDLFVLDHLIIAGDSYVSLADDAFI</sequence>
<keyword evidence="2" id="KW-0479">Metal-binding</keyword>
<dbReference type="InterPro" id="IPR020891">
    <property type="entry name" value="UPF0758_CS"/>
</dbReference>
<dbReference type="AlphaFoldDB" id="A0A1H4GSE5"/>
<dbReference type="STRING" id="425514.SAMN05443550_11168"/>
<reference evidence="8 9" key="1">
    <citation type="submission" date="2016-10" db="EMBL/GenBank/DDBJ databases">
        <authorList>
            <person name="de Groot N.N."/>
        </authorList>
    </citation>
    <scope>NUCLEOTIDE SEQUENCE [LARGE SCALE GENOMIC DNA]</scope>
    <source>
        <strain evidence="8 9">DSM 19033</strain>
    </source>
</reference>
<dbReference type="GO" id="GO:0008237">
    <property type="term" value="F:metallopeptidase activity"/>
    <property type="evidence" value="ECO:0007669"/>
    <property type="project" value="UniProtKB-KW"/>
</dbReference>
<evidence type="ECO:0000256" key="1">
    <source>
        <dbReference type="ARBA" id="ARBA00022670"/>
    </source>
</evidence>
<organism evidence="8 9">
    <name type="scientific">Pedobacter hartonius</name>
    <dbReference type="NCBI Taxonomy" id="425514"/>
    <lineage>
        <taxon>Bacteria</taxon>
        <taxon>Pseudomonadati</taxon>
        <taxon>Bacteroidota</taxon>
        <taxon>Sphingobacteriia</taxon>
        <taxon>Sphingobacteriales</taxon>
        <taxon>Sphingobacteriaceae</taxon>
        <taxon>Pedobacter</taxon>
    </lineage>
</organism>
<dbReference type="PANTHER" id="PTHR30471:SF3">
    <property type="entry name" value="UPF0758 PROTEIN YEES-RELATED"/>
    <property type="match status" value="1"/>
</dbReference>
<dbReference type="SUPFAM" id="SSF47781">
    <property type="entry name" value="RuvA domain 2-like"/>
    <property type="match status" value="1"/>
</dbReference>
<gene>
    <name evidence="8" type="ORF">SAMN05443550_11168</name>
</gene>
<dbReference type="InterPro" id="IPR046778">
    <property type="entry name" value="UPF0758_N"/>
</dbReference>
<dbReference type="PANTHER" id="PTHR30471">
    <property type="entry name" value="DNA REPAIR PROTEIN RADC"/>
    <property type="match status" value="1"/>
</dbReference>
<dbReference type="GO" id="GO:0046872">
    <property type="term" value="F:metal ion binding"/>
    <property type="evidence" value="ECO:0007669"/>
    <property type="project" value="UniProtKB-KW"/>
</dbReference>
<dbReference type="Gene3D" id="3.40.140.10">
    <property type="entry name" value="Cytidine Deaminase, domain 2"/>
    <property type="match status" value="1"/>
</dbReference>
<dbReference type="NCBIfam" id="NF000642">
    <property type="entry name" value="PRK00024.1"/>
    <property type="match status" value="1"/>
</dbReference>
<dbReference type="GO" id="GO:0006508">
    <property type="term" value="P:proteolysis"/>
    <property type="evidence" value="ECO:0007669"/>
    <property type="project" value="UniProtKB-KW"/>
</dbReference>
<evidence type="ECO:0000259" key="7">
    <source>
        <dbReference type="PROSITE" id="PS50249"/>
    </source>
</evidence>
<dbReference type="NCBIfam" id="TIGR00608">
    <property type="entry name" value="radc"/>
    <property type="match status" value="1"/>
</dbReference>
<keyword evidence="4" id="KW-0862">Zinc</keyword>
<dbReference type="OrthoDB" id="9804482at2"/>
<dbReference type="PROSITE" id="PS50249">
    <property type="entry name" value="MPN"/>
    <property type="match status" value="1"/>
</dbReference>
<name>A0A1H4GSE5_9SPHI</name>
<keyword evidence="3" id="KW-0378">Hydrolase</keyword>
<dbReference type="InterPro" id="IPR001405">
    <property type="entry name" value="UPF0758"/>
</dbReference>
<dbReference type="CDD" id="cd08071">
    <property type="entry name" value="MPN_DUF2466"/>
    <property type="match status" value="1"/>
</dbReference>
<evidence type="ECO:0000256" key="3">
    <source>
        <dbReference type="ARBA" id="ARBA00022801"/>
    </source>
</evidence>
<comment type="similarity">
    <text evidence="6">Belongs to the UPF0758 family.</text>
</comment>
<keyword evidence="5" id="KW-0482">Metalloprotease</keyword>
<keyword evidence="1" id="KW-0645">Protease</keyword>
<dbReference type="InterPro" id="IPR037518">
    <property type="entry name" value="MPN"/>
</dbReference>
<dbReference type="Pfam" id="PF04002">
    <property type="entry name" value="RadC"/>
    <property type="match status" value="1"/>
</dbReference>
<dbReference type="RefSeq" id="WP_090559053.1">
    <property type="nucleotide sequence ID" value="NZ_FNRA01000011.1"/>
</dbReference>
<evidence type="ECO:0000256" key="4">
    <source>
        <dbReference type="ARBA" id="ARBA00022833"/>
    </source>
</evidence>
<proteinExistence type="inferred from homology"/>
<feature type="domain" description="MPN" evidence="7">
    <location>
        <begin position="110"/>
        <end position="232"/>
    </location>
</feature>
<evidence type="ECO:0000313" key="9">
    <source>
        <dbReference type="Proteomes" id="UP000198850"/>
    </source>
</evidence>
<protein>
    <submittedName>
        <fullName evidence="8">DNA replication and repair protein RadC</fullName>
    </submittedName>
</protein>
<dbReference type="InterPro" id="IPR010994">
    <property type="entry name" value="RuvA_2-like"/>
</dbReference>
<dbReference type="EMBL" id="FNRA01000011">
    <property type="protein sequence ID" value="SEB12473.1"/>
    <property type="molecule type" value="Genomic_DNA"/>
</dbReference>
<keyword evidence="9" id="KW-1185">Reference proteome</keyword>
<dbReference type="Pfam" id="PF20582">
    <property type="entry name" value="UPF0758_N"/>
    <property type="match status" value="1"/>
</dbReference>
<accession>A0A1H4GSE5</accession>
<evidence type="ECO:0000256" key="5">
    <source>
        <dbReference type="ARBA" id="ARBA00023049"/>
    </source>
</evidence>
<evidence type="ECO:0000256" key="2">
    <source>
        <dbReference type="ARBA" id="ARBA00022723"/>
    </source>
</evidence>